<evidence type="ECO:0000313" key="1">
    <source>
        <dbReference type="EMBL" id="KAF0313179.1"/>
    </source>
</evidence>
<dbReference type="AlphaFoldDB" id="A0A6A4X6V8"/>
<name>A0A6A4X6V8_AMPAM</name>
<reference evidence="1 2" key="1">
    <citation type="submission" date="2019-07" db="EMBL/GenBank/DDBJ databases">
        <title>Draft genome assembly of a fouling barnacle, Amphibalanus amphitrite (Darwin, 1854): The first reference genome for Thecostraca.</title>
        <authorList>
            <person name="Kim W."/>
        </authorList>
    </citation>
    <scope>NUCLEOTIDE SEQUENCE [LARGE SCALE GENOMIC DNA]</scope>
    <source>
        <strain evidence="1">SNU_AA5</strain>
        <tissue evidence="1">Soma without cirri and trophi</tissue>
    </source>
</reference>
<evidence type="ECO:0000313" key="2">
    <source>
        <dbReference type="Proteomes" id="UP000440578"/>
    </source>
</evidence>
<proteinExistence type="predicted"/>
<keyword evidence="2" id="KW-1185">Reference proteome</keyword>
<accession>A0A6A4X6V8</accession>
<sequence length="77" mass="8986">MTRRLELKGKDLFVNESLTKLRGLIFRSLLAAKRDGKIYTVFTRNGNVFFKEKQYGVSTRVDSLQRLHELGLRVAER</sequence>
<gene>
    <name evidence="1" type="ORF">FJT64_016235</name>
</gene>
<organism evidence="1 2">
    <name type="scientific">Amphibalanus amphitrite</name>
    <name type="common">Striped barnacle</name>
    <name type="synonym">Balanus amphitrite</name>
    <dbReference type="NCBI Taxonomy" id="1232801"/>
    <lineage>
        <taxon>Eukaryota</taxon>
        <taxon>Metazoa</taxon>
        <taxon>Ecdysozoa</taxon>
        <taxon>Arthropoda</taxon>
        <taxon>Crustacea</taxon>
        <taxon>Multicrustacea</taxon>
        <taxon>Cirripedia</taxon>
        <taxon>Thoracica</taxon>
        <taxon>Thoracicalcarea</taxon>
        <taxon>Balanomorpha</taxon>
        <taxon>Balanoidea</taxon>
        <taxon>Balanidae</taxon>
        <taxon>Amphibalaninae</taxon>
        <taxon>Amphibalanus</taxon>
    </lineage>
</organism>
<dbReference type="EMBL" id="VIIS01000105">
    <property type="protein sequence ID" value="KAF0313179.1"/>
    <property type="molecule type" value="Genomic_DNA"/>
</dbReference>
<protein>
    <submittedName>
        <fullName evidence="1">Uncharacterized protein</fullName>
    </submittedName>
</protein>
<comment type="caution">
    <text evidence="1">The sequence shown here is derived from an EMBL/GenBank/DDBJ whole genome shotgun (WGS) entry which is preliminary data.</text>
</comment>
<dbReference type="Proteomes" id="UP000440578">
    <property type="component" value="Unassembled WGS sequence"/>
</dbReference>